<dbReference type="PROSITE" id="PS50240">
    <property type="entry name" value="TRYPSIN_DOM"/>
    <property type="match status" value="1"/>
</dbReference>
<evidence type="ECO:0000256" key="1">
    <source>
        <dbReference type="ARBA" id="ARBA00007664"/>
    </source>
</evidence>
<feature type="domain" description="Peptidase S1" evidence="5">
    <location>
        <begin position="22"/>
        <end position="242"/>
    </location>
</feature>
<dbReference type="OrthoDB" id="267336at2"/>
<dbReference type="PRINTS" id="PR00722">
    <property type="entry name" value="CHYMOTRYPSIN"/>
</dbReference>
<proteinExistence type="inferred from homology"/>
<dbReference type="InterPro" id="IPR033116">
    <property type="entry name" value="TRYPSIN_SER"/>
</dbReference>
<sequence length="247" mass="24662">MQASARALAALVCLSPAPAFAVIGGSPVGAGDPAAAETVMITGNQGFCTGAVIGDRLVLTAAHCVDGAGRIAVLVFGAGRQPLINEVVESRVHPQYRRADWQARRTAVDLAVVRTAQPIGQGRRAAGLAGGGLPTPGTSIRLVGFGPAAEGDGRSAGTLRAAALTVTGRPSTYQVRLTGPGPQALGACTGDSGGPVYASEAGRPVVSGIVSWTTGRGTARCGALTGTVPVAPHRRWIEEAARGLGGS</sequence>
<evidence type="ECO:0000313" key="7">
    <source>
        <dbReference type="Proteomes" id="UP000241808"/>
    </source>
</evidence>
<feature type="signal peptide" evidence="4">
    <location>
        <begin position="1"/>
        <end position="21"/>
    </location>
</feature>
<dbReference type="EMBL" id="PZZL01000002">
    <property type="protein sequence ID" value="PTM60661.1"/>
    <property type="molecule type" value="Genomic_DNA"/>
</dbReference>
<evidence type="ECO:0000256" key="3">
    <source>
        <dbReference type="RuleBase" id="RU363034"/>
    </source>
</evidence>
<dbReference type="InterPro" id="IPR009003">
    <property type="entry name" value="Peptidase_S1_PA"/>
</dbReference>
<protein>
    <submittedName>
        <fullName evidence="6">Trypsin</fullName>
    </submittedName>
</protein>
<keyword evidence="3" id="KW-0720">Serine protease</keyword>
<evidence type="ECO:0000256" key="4">
    <source>
        <dbReference type="SAM" id="SignalP"/>
    </source>
</evidence>
<dbReference type="InterPro" id="IPR001314">
    <property type="entry name" value="Peptidase_S1A"/>
</dbReference>
<dbReference type="Proteomes" id="UP000241808">
    <property type="component" value="Unassembled WGS sequence"/>
</dbReference>
<dbReference type="InterPro" id="IPR018114">
    <property type="entry name" value="TRYPSIN_HIS"/>
</dbReference>
<reference evidence="6 7" key="1">
    <citation type="submission" date="2018-04" db="EMBL/GenBank/DDBJ databases">
        <title>Genomic Encyclopedia of Archaeal and Bacterial Type Strains, Phase II (KMG-II): from individual species to whole genera.</title>
        <authorList>
            <person name="Goeker M."/>
        </authorList>
    </citation>
    <scope>NUCLEOTIDE SEQUENCE [LARGE SCALE GENOMIC DNA]</scope>
    <source>
        <strain evidence="6 7">DSM 25521</strain>
    </source>
</reference>
<organism evidence="6 7">
    <name type="scientific">Phreatobacter oligotrophus</name>
    <dbReference type="NCBI Taxonomy" id="1122261"/>
    <lineage>
        <taxon>Bacteria</taxon>
        <taxon>Pseudomonadati</taxon>
        <taxon>Pseudomonadota</taxon>
        <taxon>Alphaproteobacteria</taxon>
        <taxon>Hyphomicrobiales</taxon>
        <taxon>Phreatobacteraceae</taxon>
        <taxon>Phreatobacter</taxon>
    </lineage>
</organism>
<evidence type="ECO:0000313" key="6">
    <source>
        <dbReference type="EMBL" id="PTM60661.1"/>
    </source>
</evidence>
<dbReference type="AlphaFoldDB" id="A0A2T4ZFI1"/>
<dbReference type="PANTHER" id="PTHR24276:SF98">
    <property type="entry name" value="FI18310P1-RELATED"/>
    <property type="match status" value="1"/>
</dbReference>
<evidence type="ECO:0000259" key="5">
    <source>
        <dbReference type="PROSITE" id="PS50240"/>
    </source>
</evidence>
<dbReference type="PANTHER" id="PTHR24276">
    <property type="entry name" value="POLYSERASE-RELATED"/>
    <property type="match status" value="1"/>
</dbReference>
<comment type="similarity">
    <text evidence="1">Belongs to the peptidase S1 family.</text>
</comment>
<keyword evidence="2" id="KW-1015">Disulfide bond</keyword>
<keyword evidence="7" id="KW-1185">Reference proteome</keyword>
<keyword evidence="4" id="KW-0732">Signal</keyword>
<dbReference type="SMART" id="SM00020">
    <property type="entry name" value="Tryp_SPc"/>
    <property type="match status" value="1"/>
</dbReference>
<dbReference type="Gene3D" id="2.40.10.10">
    <property type="entry name" value="Trypsin-like serine proteases"/>
    <property type="match status" value="1"/>
</dbReference>
<gene>
    <name evidence="6" type="ORF">C8P69_10243</name>
</gene>
<dbReference type="InterPro" id="IPR001254">
    <property type="entry name" value="Trypsin_dom"/>
</dbReference>
<keyword evidence="3" id="KW-0378">Hydrolase</keyword>
<dbReference type="InterPro" id="IPR050430">
    <property type="entry name" value="Peptidase_S1"/>
</dbReference>
<dbReference type="Pfam" id="PF00089">
    <property type="entry name" value="Trypsin"/>
    <property type="match status" value="1"/>
</dbReference>
<dbReference type="InterPro" id="IPR043504">
    <property type="entry name" value="Peptidase_S1_PA_chymotrypsin"/>
</dbReference>
<dbReference type="GO" id="GO:0004252">
    <property type="term" value="F:serine-type endopeptidase activity"/>
    <property type="evidence" value="ECO:0007669"/>
    <property type="project" value="InterPro"/>
</dbReference>
<comment type="caution">
    <text evidence="6">The sequence shown here is derived from an EMBL/GenBank/DDBJ whole genome shotgun (WGS) entry which is preliminary data.</text>
</comment>
<dbReference type="RefSeq" id="WP_146167283.1">
    <property type="nucleotide sequence ID" value="NZ_JAIESU010000003.1"/>
</dbReference>
<dbReference type="PROSITE" id="PS00135">
    <property type="entry name" value="TRYPSIN_SER"/>
    <property type="match status" value="1"/>
</dbReference>
<accession>A0A2T4ZFI1</accession>
<keyword evidence="3" id="KW-0645">Protease</keyword>
<dbReference type="PROSITE" id="PS00134">
    <property type="entry name" value="TRYPSIN_HIS"/>
    <property type="match status" value="1"/>
</dbReference>
<name>A0A2T4ZFI1_9HYPH</name>
<evidence type="ECO:0000256" key="2">
    <source>
        <dbReference type="ARBA" id="ARBA00023157"/>
    </source>
</evidence>
<dbReference type="SUPFAM" id="SSF50494">
    <property type="entry name" value="Trypsin-like serine proteases"/>
    <property type="match status" value="1"/>
</dbReference>
<dbReference type="GO" id="GO:0006508">
    <property type="term" value="P:proteolysis"/>
    <property type="evidence" value="ECO:0007669"/>
    <property type="project" value="UniProtKB-KW"/>
</dbReference>
<feature type="chain" id="PRO_5015735109" evidence="4">
    <location>
        <begin position="22"/>
        <end position="247"/>
    </location>
</feature>